<evidence type="ECO:0000256" key="1">
    <source>
        <dbReference type="SAM" id="MobiDB-lite"/>
    </source>
</evidence>
<comment type="caution">
    <text evidence="2">The sequence shown here is derived from an EMBL/GenBank/DDBJ whole genome shotgun (WGS) entry which is preliminary data.</text>
</comment>
<organism evidence="2 3">
    <name type="scientific">Coccomyxa viridis</name>
    <dbReference type="NCBI Taxonomy" id="1274662"/>
    <lineage>
        <taxon>Eukaryota</taxon>
        <taxon>Viridiplantae</taxon>
        <taxon>Chlorophyta</taxon>
        <taxon>core chlorophytes</taxon>
        <taxon>Trebouxiophyceae</taxon>
        <taxon>Trebouxiophyceae incertae sedis</taxon>
        <taxon>Coccomyxaceae</taxon>
        <taxon>Coccomyxa</taxon>
    </lineage>
</organism>
<dbReference type="AlphaFoldDB" id="A0AAV1IIU0"/>
<evidence type="ECO:0008006" key="4">
    <source>
        <dbReference type="Google" id="ProtNLM"/>
    </source>
</evidence>
<gene>
    <name evidence="2" type="ORF">CVIRNUC_010373</name>
</gene>
<accession>A0AAV1IIU0</accession>
<dbReference type="Proteomes" id="UP001314263">
    <property type="component" value="Unassembled WGS sequence"/>
</dbReference>
<keyword evidence="3" id="KW-1185">Reference proteome</keyword>
<dbReference type="EMBL" id="CAUYUE010000016">
    <property type="protein sequence ID" value="CAK0787157.1"/>
    <property type="molecule type" value="Genomic_DNA"/>
</dbReference>
<dbReference type="Gene3D" id="3.40.50.720">
    <property type="entry name" value="NAD(P)-binding Rossmann-like Domain"/>
    <property type="match status" value="2"/>
</dbReference>
<feature type="region of interest" description="Disordered" evidence="1">
    <location>
        <begin position="21"/>
        <end position="52"/>
    </location>
</feature>
<evidence type="ECO:0000313" key="3">
    <source>
        <dbReference type="Proteomes" id="UP001314263"/>
    </source>
</evidence>
<reference evidence="2 3" key="1">
    <citation type="submission" date="2023-10" db="EMBL/GenBank/DDBJ databases">
        <authorList>
            <person name="Maclean D."/>
            <person name="Macfadyen A."/>
        </authorList>
    </citation>
    <scope>NUCLEOTIDE SEQUENCE [LARGE SCALE GENOMIC DNA]</scope>
</reference>
<evidence type="ECO:0000313" key="2">
    <source>
        <dbReference type="EMBL" id="CAK0787157.1"/>
    </source>
</evidence>
<name>A0AAV1IIU0_9CHLO</name>
<proteinExistence type="predicted"/>
<protein>
    <recommendedName>
        <fullName evidence="4">Formate dehydrogenase</fullName>
    </recommendedName>
</protein>
<sequence>MAAPPQMLPLKASTTTRAHPCYSGDVWPEQPAPPDHPWRKMPRHAMTPHYSGDTIDAQRRIAAGVREMLELWFQHKPFSEDFYIVREGKLAEQYT</sequence>